<sequence>MKKIILTTLLACVTLTTQVLAKNLKVVAAYGNKEKIFQEFTKETGIKVDFLDLSSGEVLSRIQAENGKPSADVWFGGGIDSFIAAKNKGLLEKYESKENIEFISLEYRDKDGYWSGISIVPVGFMVNNELLKEKKLPAPKVWEDLANTQYKDEIMMANPAISGTNYAMVDGLIQGMGEEKAWQYFKGLNENIPFFAKRGGEPPKKVASGEFAVAVIPMSGEFIAMEEKYPITTIYPEDMIPWVPAGMAIFKNAENLDEAKAFVDWALSKKGQEFIKSQDPRMMVRSDIEIPKSVKNINKDKLIKLNIDTLGADREKVLKKWNDQFGNKAQ</sequence>
<accession>A0A7G9GZ34</accession>
<dbReference type="GO" id="GO:0015888">
    <property type="term" value="P:thiamine transport"/>
    <property type="evidence" value="ECO:0007669"/>
    <property type="project" value="TreeGrafter"/>
</dbReference>
<organism evidence="3 4">
    <name type="scientific">Fusobacterium hominis</name>
    <dbReference type="NCBI Taxonomy" id="2764326"/>
    <lineage>
        <taxon>Bacteria</taxon>
        <taxon>Fusobacteriati</taxon>
        <taxon>Fusobacteriota</taxon>
        <taxon>Fusobacteriia</taxon>
        <taxon>Fusobacteriales</taxon>
        <taxon>Fusobacteriaceae</taxon>
        <taxon>Fusobacterium</taxon>
    </lineage>
</organism>
<evidence type="ECO:0000256" key="1">
    <source>
        <dbReference type="ARBA" id="ARBA00022729"/>
    </source>
</evidence>
<evidence type="ECO:0000256" key="2">
    <source>
        <dbReference type="SAM" id="SignalP"/>
    </source>
</evidence>
<dbReference type="Proteomes" id="UP000515913">
    <property type="component" value="Chromosome"/>
</dbReference>
<evidence type="ECO:0000313" key="4">
    <source>
        <dbReference type="Proteomes" id="UP000515913"/>
    </source>
</evidence>
<protein>
    <submittedName>
        <fullName evidence="3">ABC transporter substrate-binding protein</fullName>
    </submittedName>
</protein>
<reference evidence="3 4" key="1">
    <citation type="submission" date="2020-08" db="EMBL/GenBank/DDBJ databases">
        <authorList>
            <person name="Liu C."/>
            <person name="Sun Q."/>
        </authorList>
    </citation>
    <scope>NUCLEOTIDE SEQUENCE [LARGE SCALE GENOMIC DNA]</scope>
    <source>
        <strain evidence="3 4">NSJ-57</strain>
    </source>
</reference>
<dbReference type="Gene3D" id="3.40.190.10">
    <property type="entry name" value="Periplasmic binding protein-like II"/>
    <property type="match status" value="2"/>
</dbReference>
<proteinExistence type="predicted"/>
<dbReference type="PIRSF" id="PIRSF002825">
    <property type="entry name" value="CfbpA"/>
    <property type="match status" value="1"/>
</dbReference>
<dbReference type="AlphaFoldDB" id="A0A7G9GZ34"/>
<keyword evidence="4" id="KW-1185">Reference proteome</keyword>
<dbReference type="Pfam" id="PF13343">
    <property type="entry name" value="SBP_bac_6"/>
    <property type="match status" value="1"/>
</dbReference>
<dbReference type="KEGG" id="fho:H9Q81_04400"/>
<dbReference type="GO" id="GO:0030976">
    <property type="term" value="F:thiamine pyrophosphate binding"/>
    <property type="evidence" value="ECO:0007669"/>
    <property type="project" value="TreeGrafter"/>
</dbReference>
<name>A0A7G9GZ34_9FUSO</name>
<gene>
    <name evidence="3" type="ORF">H9Q81_04400</name>
</gene>
<feature type="chain" id="PRO_5028939891" evidence="2">
    <location>
        <begin position="22"/>
        <end position="330"/>
    </location>
</feature>
<dbReference type="GO" id="GO:0030975">
    <property type="term" value="F:thiamine binding"/>
    <property type="evidence" value="ECO:0007669"/>
    <property type="project" value="TreeGrafter"/>
</dbReference>
<evidence type="ECO:0000313" key="3">
    <source>
        <dbReference type="EMBL" id="QNM16066.1"/>
    </source>
</evidence>
<dbReference type="PANTHER" id="PTHR30006:SF2">
    <property type="entry name" value="ABC TRANSPORTER SUBSTRATE-BINDING PROTEIN"/>
    <property type="match status" value="1"/>
</dbReference>
<keyword evidence="1 2" id="KW-0732">Signal</keyword>
<dbReference type="CDD" id="cd13544">
    <property type="entry name" value="PBP2_Fbp_like_1"/>
    <property type="match status" value="1"/>
</dbReference>
<dbReference type="PANTHER" id="PTHR30006">
    <property type="entry name" value="THIAMINE-BINDING PERIPLASMIC PROTEIN-RELATED"/>
    <property type="match status" value="1"/>
</dbReference>
<dbReference type="EMBL" id="CP060637">
    <property type="protein sequence ID" value="QNM16066.1"/>
    <property type="molecule type" value="Genomic_DNA"/>
</dbReference>
<feature type="signal peptide" evidence="2">
    <location>
        <begin position="1"/>
        <end position="21"/>
    </location>
</feature>
<dbReference type="GO" id="GO:0030288">
    <property type="term" value="C:outer membrane-bounded periplasmic space"/>
    <property type="evidence" value="ECO:0007669"/>
    <property type="project" value="TreeGrafter"/>
</dbReference>
<dbReference type="SUPFAM" id="SSF53850">
    <property type="entry name" value="Periplasmic binding protein-like II"/>
    <property type="match status" value="1"/>
</dbReference>
<dbReference type="RefSeq" id="WP_101473806.1">
    <property type="nucleotide sequence ID" value="NZ_CP060637.1"/>
</dbReference>
<dbReference type="InterPro" id="IPR026045">
    <property type="entry name" value="Ferric-bd"/>
</dbReference>